<dbReference type="OrthoDB" id="62952at2759"/>
<protein>
    <submittedName>
        <fullName evidence="1">Uncharacterized protein</fullName>
    </submittedName>
</protein>
<dbReference type="EMBL" id="MU253744">
    <property type="protein sequence ID" value="KAG9248693.1"/>
    <property type="molecule type" value="Genomic_DNA"/>
</dbReference>
<evidence type="ECO:0000313" key="1">
    <source>
        <dbReference type="EMBL" id="KAG9248693.1"/>
    </source>
</evidence>
<keyword evidence="2" id="KW-1185">Reference proteome</keyword>
<comment type="caution">
    <text evidence="1">The sequence shown here is derived from an EMBL/GenBank/DDBJ whole genome shotgun (WGS) entry which is preliminary data.</text>
</comment>
<dbReference type="AlphaFoldDB" id="A0A9P7ZAP8"/>
<dbReference type="Proteomes" id="UP000887226">
    <property type="component" value="Unassembled WGS sequence"/>
</dbReference>
<gene>
    <name evidence="1" type="ORF">BJ878DRAFT_572107</name>
</gene>
<sequence length="288" mass="32435">MEVWHVTGVTNFHEPKVKTKTIISSSRLNANILDSFHPSNITKNRRTSLLSLPSEFRNKIYSLSMLYEAPMRLDSGPYREEKLTPALFNINNTVHLEVTFMFYAGNCFECSTASYETLAAFIGSNGSNNASYIRHIIIAFPELCRPQPGSITIDENSSAMLTATQSAFVNLETFTTFLFSTNAMIFDLEYDFPDVSVDGTLAVFYSSFRVISSLQKFAVETYNDSLSAQTVEMTESRGWIANATGETENDLEWAETRSFQGCYGEYSPDDEDDYDIDDDSGFWIRAAD</sequence>
<proteinExistence type="predicted"/>
<name>A0A9P7ZAP8_9HELO</name>
<accession>A0A9P7ZAP8</accession>
<evidence type="ECO:0000313" key="2">
    <source>
        <dbReference type="Proteomes" id="UP000887226"/>
    </source>
</evidence>
<organism evidence="1 2">
    <name type="scientific">Calycina marina</name>
    <dbReference type="NCBI Taxonomy" id="1763456"/>
    <lineage>
        <taxon>Eukaryota</taxon>
        <taxon>Fungi</taxon>
        <taxon>Dikarya</taxon>
        <taxon>Ascomycota</taxon>
        <taxon>Pezizomycotina</taxon>
        <taxon>Leotiomycetes</taxon>
        <taxon>Helotiales</taxon>
        <taxon>Pezizellaceae</taxon>
        <taxon>Calycina</taxon>
    </lineage>
</organism>
<reference evidence="1" key="1">
    <citation type="journal article" date="2021" name="IMA Fungus">
        <title>Genomic characterization of three marine fungi, including Emericellopsis atlantica sp. nov. with signatures of a generalist lifestyle and marine biomass degradation.</title>
        <authorList>
            <person name="Hagestad O.C."/>
            <person name="Hou L."/>
            <person name="Andersen J.H."/>
            <person name="Hansen E.H."/>
            <person name="Altermark B."/>
            <person name="Li C."/>
            <person name="Kuhnert E."/>
            <person name="Cox R.J."/>
            <person name="Crous P.W."/>
            <person name="Spatafora J.W."/>
            <person name="Lail K."/>
            <person name="Amirebrahimi M."/>
            <person name="Lipzen A."/>
            <person name="Pangilinan J."/>
            <person name="Andreopoulos W."/>
            <person name="Hayes R.D."/>
            <person name="Ng V."/>
            <person name="Grigoriev I.V."/>
            <person name="Jackson S.A."/>
            <person name="Sutton T.D.S."/>
            <person name="Dobson A.D.W."/>
            <person name="Rama T."/>
        </authorList>
    </citation>
    <scope>NUCLEOTIDE SEQUENCE</scope>
    <source>
        <strain evidence="1">TRa3180A</strain>
    </source>
</reference>